<feature type="compositionally biased region" description="Basic and acidic residues" evidence="8">
    <location>
        <begin position="98"/>
        <end position="125"/>
    </location>
</feature>
<organism evidence="11 12">
    <name type="scientific">Paroceanicella profunda</name>
    <dbReference type="NCBI Taxonomy" id="2579971"/>
    <lineage>
        <taxon>Bacteria</taxon>
        <taxon>Pseudomonadati</taxon>
        <taxon>Pseudomonadota</taxon>
        <taxon>Alphaproteobacteria</taxon>
        <taxon>Rhodobacterales</taxon>
        <taxon>Paracoccaceae</taxon>
        <taxon>Paroceanicella</taxon>
    </lineage>
</organism>
<keyword evidence="12" id="KW-1185">Reference proteome</keyword>
<dbReference type="Gene3D" id="3.30.1330.60">
    <property type="entry name" value="OmpA-like domain"/>
    <property type="match status" value="1"/>
</dbReference>
<evidence type="ECO:0000256" key="7">
    <source>
        <dbReference type="PROSITE-ProRule" id="PRU00473"/>
    </source>
</evidence>
<dbReference type="CDD" id="cd07185">
    <property type="entry name" value="OmpA_C-like"/>
    <property type="match status" value="1"/>
</dbReference>
<protein>
    <submittedName>
        <fullName evidence="11">Chemotaxis protein MotB</fullName>
    </submittedName>
</protein>
<dbReference type="SUPFAM" id="SSF103088">
    <property type="entry name" value="OmpA-like"/>
    <property type="match status" value="1"/>
</dbReference>
<dbReference type="InterPro" id="IPR036737">
    <property type="entry name" value="OmpA-like_sf"/>
</dbReference>
<sequence>MAKGDNARPIIKRKKIVAGEGHHGGAWKVAYADFVTAMMAFFLLMWLLNATTEDQKKGLADYFSPSIPISRLSSGGDGLFAGKTVAADDELTESGIGAREDYRGDGTNDEKEPDRDYESADPSHEDQAFSAVQNLLRGDSGESDVEDELLTHISTRVTDEGLIIELVDREGPPLFGPGTAEPSVKMRALLDLVAEVGGLLQNPIAVEGHTDALPFAGTGYGNWELSTDRAQAARRLLESDGIASTRFRRITGHGASSPAVEDPLAPQNRRIAITFLRTDLERSKTP</sequence>
<dbReference type="Proteomes" id="UP000305888">
    <property type="component" value="Plasmid pD4M1D"/>
</dbReference>
<dbReference type="InterPro" id="IPR006665">
    <property type="entry name" value="OmpA-like"/>
</dbReference>
<gene>
    <name evidence="11" type="ORF">FDP22_22995</name>
</gene>
<dbReference type="KEGG" id="ppru:FDP22_22995"/>
<dbReference type="GO" id="GO:0005886">
    <property type="term" value="C:plasma membrane"/>
    <property type="evidence" value="ECO:0007669"/>
    <property type="project" value="UniProtKB-SubCell"/>
</dbReference>
<evidence type="ECO:0000256" key="1">
    <source>
        <dbReference type="ARBA" id="ARBA00004162"/>
    </source>
</evidence>
<dbReference type="InterPro" id="IPR050330">
    <property type="entry name" value="Bact_OuterMem_StrucFunc"/>
</dbReference>
<dbReference type="RefSeq" id="WP_138578676.1">
    <property type="nucleotide sequence ID" value="NZ_CP040822.1"/>
</dbReference>
<dbReference type="EMBL" id="CP040822">
    <property type="protein sequence ID" value="QDL94742.1"/>
    <property type="molecule type" value="Genomic_DNA"/>
</dbReference>
<dbReference type="PROSITE" id="PS51123">
    <property type="entry name" value="OMPA_2"/>
    <property type="match status" value="1"/>
</dbReference>
<feature type="domain" description="OmpA-like" evidence="10">
    <location>
        <begin position="162"/>
        <end position="279"/>
    </location>
</feature>
<evidence type="ECO:0000256" key="8">
    <source>
        <dbReference type="SAM" id="MobiDB-lite"/>
    </source>
</evidence>
<dbReference type="Pfam" id="PF00691">
    <property type="entry name" value="OmpA"/>
    <property type="match status" value="1"/>
</dbReference>
<dbReference type="AlphaFoldDB" id="A0A5B8G5T9"/>
<keyword evidence="11" id="KW-0614">Plasmid</keyword>
<evidence type="ECO:0000256" key="5">
    <source>
        <dbReference type="ARBA" id="ARBA00022989"/>
    </source>
</evidence>
<feature type="transmembrane region" description="Helical" evidence="9">
    <location>
        <begin position="29"/>
        <end position="48"/>
    </location>
</feature>
<reference evidence="11 12" key="1">
    <citation type="submission" date="2019-06" db="EMBL/GenBank/DDBJ databases">
        <title>Genome sequence of Rhodobacteraceae bacterium D4M1.</title>
        <authorList>
            <person name="Cao J."/>
        </authorList>
    </citation>
    <scope>NUCLEOTIDE SEQUENCE [LARGE SCALE GENOMIC DNA]</scope>
    <source>
        <strain evidence="11 12">D4M1</strain>
        <plasmid evidence="12">pd4m1d</plasmid>
    </source>
</reference>
<proteinExistence type="inferred from homology"/>
<keyword evidence="4 9" id="KW-0812">Transmembrane</keyword>
<evidence type="ECO:0000259" key="10">
    <source>
        <dbReference type="PROSITE" id="PS51123"/>
    </source>
</evidence>
<keyword evidence="5 9" id="KW-1133">Transmembrane helix</keyword>
<comment type="similarity">
    <text evidence="2">Belongs to the MotB family.</text>
</comment>
<accession>A0A5B8G5T9</accession>
<dbReference type="PANTHER" id="PTHR30329:SF21">
    <property type="entry name" value="LIPOPROTEIN YIAD-RELATED"/>
    <property type="match status" value="1"/>
</dbReference>
<evidence type="ECO:0000256" key="6">
    <source>
        <dbReference type="ARBA" id="ARBA00023136"/>
    </source>
</evidence>
<geneLocation type="plasmid" evidence="12">
    <name>pd4m1d</name>
</geneLocation>
<comment type="subcellular location">
    <subcellularLocation>
        <location evidence="1">Cell membrane</location>
        <topology evidence="1">Single-pass membrane protein</topology>
    </subcellularLocation>
</comment>
<evidence type="ECO:0000256" key="3">
    <source>
        <dbReference type="ARBA" id="ARBA00022475"/>
    </source>
</evidence>
<evidence type="ECO:0000256" key="9">
    <source>
        <dbReference type="SAM" id="Phobius"/>
    </source>
</evidence>
<dbReference type="OrthoDB" id="7170686at2"/>
<evidence type="ECO:0000256" key="4">
    <source>
        <dbReference type="ARBA" id="ARBA00022692"/>
    </source>
</evidence>
<dbReference type="PANTHER" id="PTHR30329">
    <property type="entry name" value="STATOR ELEMENT OF FLAGELLAR MOTOR COMPLEX"/>
    <property type="match status" value="1"/>
</dbReference>
<evidence type="ECO:0000256" key="2">
    <source>
        <dbReference type="ARBA" id="ARBA00008914"/>
    </source>
</evidence>
<keyword evidence="6 7" id="KW-0472">Membrane</keyword>
<evidence type="ECO:0000313" key="12">
    <source>
        <dbReference type="Proteomes" id="UP000305888"/>
    </source>
</evidence>
<evidence type="ECO:0000313" key="11">
    <source>
        <dbReference type="EMBL" id="QDL94742.1"/>
    </source>
</evidence>
<keyword evidence="3" id="KW-1003">Cell membrane</keyword>
<dbReference type="Pfam" id="PF13677">
    <property type="entry name" value="MotB_plug"/>
    <property type="match status" value="1"/>
</dbReference>
<name>A0A5B8G5T9_9RHOB</name>
<dbReference type="InterPro" id="IPR025713">
    <property type="entry name" value="MotB-like_N_dom"/>
</dbReference>
<feature type="region of interest" description="Disordered" evidence="8">
    <location>
        <begin position="91"/>
        <end position="125"/>
    </location>
</feature>